<keyword evidence="1" id="KW-0175">Coiled coil</keyword>
<evidence type="ECO:0000313" key="3">
    <source>
        <dbReference type="EMBL" id="JAP24301.1"/>
    </source>
</evidence>
<sequence>MENQLKNIQTLNEQLRKEKSQVKVKLKMYLENFKQFKSRVALQQEEAAKYCAVDVSVIQKMLQHLEPDDEDVVQVNSKAFAIDGDLHEKQLSPPMAPSLHSTAYANGNGSAKSTDEVTRLQLFSDAFFPKPNF</sequence>
<evidence type="ECO:0000256" key="2">
    <source>
        <dbReference type="SAM" id="MobiDB-lite"/>
    </source>
</evidence>
<accession>A0A0V0HVF1</accession>
<dbReference type="EMBL" id="GEDG01004623">
    <property type="protein sequence ID" value="JAP33809.1"/>
    <property type="molecule type" value="Transcribed_RNA"/>
</dbReference>
<feature type="coiled-coil region" evidence="1">
    <location>
        <begin position="1"/>
        <end position="32"/>
    </location>
</feature>
<dbReference type="EMBL" id="GEDG01020302">
    <property type="protein sequence ID" value="JAP19236.1"/>
    <property type="molecule type" value="Transcribed_RNA"/>
</dbReference>
<feature type="region of interest" description="Disordered" evidence="2">
    <location>
        <begin position="91"/>
        <end position="110"/>
    </location>
</feature>
<name>A0A0V0HVF1_SOLCH</name>
<dbReference type="EMBL" id="GEDG01003961">
    <property type="protein sequence ID" value="JAP34453.1"/>
    <property type="molecule type" value="Transcribed_RNA"/>
</dbReference>
<dbReference type="EMBL" id="GEDG01014533">
    <property type="protein sequence ID" value="JAP24301.1"/>
    <property type="molecule type" value="Transcribed_RNA"/>
</dbReference>
<dbReference type="AlphaFoldDB" id="A0A0V0HVF1"/>
<evidence type="ECO:0000256" key="1">
    <source>
        <dbReference type="SAM" id="Coils"/>
    </source>
</evidence>
<protein>
    <submittedName>
        <fullName evidence="3">Putative ovule protein</fullName>
    </submittedName>
</protein>
<feature type="compositionally biased region" description="Polar residues" evidence="2">
    <location>
        <begin position="99"/>
        <end position="110"/>
    </location>
</feature>
<proteinExistence type="predicted"/>
<reference evidence="3" key="1">
    <citation type="submission" date="2015-12" db="EMBL/GenBank/DDBJ databases">
        <title>Gene expression during late stages of embryo sac development: a critical building block for successful pollen-pistil interactions.</title>
        <authorList>
            <person name="Liu Y."/>
            <person name="Joly V."/>
            <person name="Sabar M."/>
            <person name="Matton D.P."/>
        </authorList>
    </citation>
    <scope>NUCLEOTIDE SEQUENCE</scope>
</reference>
<organism evidence="3">
    <name type="scientific">Solanum chacoense</name>
    <name type="common">Chaco potato</name>
    <dbReference type="NCBI Taxonomy" id="4108"/>
    <lineage>
        <taxon>Eukaryota</taxon>
        <taxon>Viridiplantae</taxon>
        <taxon>Streptophyta</taxon>
        <taxon>Embryophyta</taxon>
        <taxon>Tracheophyta</taxon>
        <taxon>Spermatophyta</taxon>
        <taxon>Magnoliopsida</taxon>
        <taxon>eudicotyledons</taxon>
        <taxon>Gunneridae</taxon>
        <taxon>Pentapetalae</taxon>
        <taxon>asterids</taxon>
        <taxon>lamiids</taxon>
        <taxon>Solanales</taxon>
        <taxon>Solanaceae</taxon>
        <taxon>Solanoideae</taxon>
        <taxon>Solaneae</taxon>
        <taxon>Solanum</taxon>
    </lineage>
</organism>